<comment type="caution">
    <text evidence="3">The sequence shown here is derived from an EMBL/GenBank/DDBJ whole genome shotgun (WGS) entry which is preliminary data.</text>
</comment>
<proteinExistence type="predicted"/>
<evidence type="ECO:0000313" key="3">
    <source>
        <dbReference type="EMBL" id="GBP46894.1"/>
    </source>
</evidence>
<dbReference type="EMBL" id="BGZK01000491">
    <property type="protein sequence ID" value="GBP46894.1"/>
    <property type="molecule type" value="Genomic_DNA"/>
</dbReference>
<name>A0A4C1W9T6_EUMVA</name>
<dbReference type="PANTHER" id="PTHR33332">
    <property type="entry name" value="REVERSE TRANSCRIPTASE DOMAIN-CONTAINING PROTEIN"/>
    <property type="match status" value="1"/>
</dbReference>
<evidence type="ECO:0000256" key="1">
    <source>
        <dbReference type="SAM" id="MobiDB-lite"/>
    </source>
</evidence>
<feature type="domain" description="Reverse transcriptase" evidence="2">
    <location>
        <begin position="219"/>
        <end position="392"/>
    </location>
</feature>
<dbReference type="OrthoDB" id="414730at2759"/>
<dbReference type="STRING" id="151549.A0A4C1W9T6"/>
<feature type="region of interest" description="Disordered" evidence="1">
    <location>
        <begin position="41"/>
        <end position="60"/>
    </location>
</feature>
<dbReference type="Proteomes" id="UP000299102">
    <property type="component" value="Unassembled WGS sequence"/>
</dbReference>
<accession>A0A4C1W9T6</accession>
<keyword evidence="3" id="KW-0548">Nucleotidyltransferase</keyword>
<dbReference type="Pfam" id="PF00078">
    <property type="entry name" value="RVT_1"/>
    <property type="match status" value="1"/>
</dbReference>
<keyword evidence="3" id="KW-0808">Transferase</keyword>
<dbReference type="AlphaFoldDB" id="A0A4C1W9T6"/>
<organism evidence="3 4">
    <name type="scientific">Eumeta variegata</name>
    <name type="common">Bagworm moth</name>
    <name type="synonym">Eumeta japonica</name>
    <dbReference type="NCBI Taxonomy" id="151549"/>
    <lineage>
        <taxon>Eukaryota</taxon>
        <taxon>Metazoa</taxon>
        <taxon>Ecdysozoa</taxon>
        <taxon>Arthropoda</taxon>
        <taxon>Hexapoda</taxon>
        <taxon>Insecta</taxon>
        <taxon>Pterygota</taxon>
        <taxon>Neoptera</taxon>
        <taxon>Endopterygota</taxon>
        <taxon>Lepidoptera</taxon>
        <taxon>Glossata</taxon>
        <taxon>Ditrysia</taxon>
        <taxon>Tineoidea</taxon>
        <taxon>Psychidae</taxon>
        <taxon>Oiketicinae</taxon>
        <taxon>Eumeta</taxon>
    </lineage>
</organism>
<dbReference type="GO" id="GO:0003964">
    <property type="term" value="F:RNA-directed DNA polymerase activity"/>
    <property type="evidence" value="ECO:0007669"/>
    <property type="project" value="UniProtKB-KW"/>
</dbReference>
<dbReference type="InterPro" id="IPR000477">
    <property type="entry name" value="RT_dom"/>
</dbReference>
<keyword evidence="4" id="KW-1185">Reference proteome</keyword>
<feature type="region of interest" description="Disordered" evidence="1">
    <location>
        <begin position="96"/>
        <end position="127"/>
    </location>
</feature>
<sequence length="463" mass="51875">MSRNHSLLSSVKFEEYWLLMRIILQFFLHSGRCCRCSRPTRTRGRADGCAESPGSSESRTQITRIEGRTALTDRAGSIQKHPDPAVVPSRAVPAKSITAPGRGDTPVFGGSGTIVSPRMAGSTDTQVCSKLRRPPRVKTTSHRRASSSLFCPFDLPLYKVSGIDCLKKESTETSPYGKIENILTNPIVPFPAPWSTIDANSAENTTAIKSNNQSGNGIRDEEKLIVNQLTRYFYNNNLTNVKQFGFTKGRSTTEASVELIEQIFGVWKESQEKKLRHYGVASLSLGLLESYLSGRVQTVDINGERSSESAVSLNVPQDSVLGPLLFLIYINDLLHLVKDEHGVVLFADDTSLLFKVNRQEPDSDEVNSTILKVVKWFKINDLLLNKKKTKIIKFSFSNTKLVDTKAVIRDEILNIMDMTLFLGLSLDTKLRWNFHIRNWRKSLVLRHTQSKEFGGLQVKAPRD</sequence>
<reference evidence="3 4" key="1">
    <citation type="journal article" date="2019" name="Commun. Biol.">
        <title>The bagworm genome reveals a unique fibroin gene that provides high tensile strength.</title>
        <authorList>
            <person name="Kono N."/>
            <person name="Nakamura H."/>
            <person name="Ohtoshi R."/>
            <person name="Tomita M."/>
            <person name="Numata K."/>
            <person name="Arakawa K."/>
        </authorList>
    </citation>
    <scope>NUCLEOTIDE SEQUENCE [LARGE SCALE GENOMIC DNA]</scope>
</reference>
<evidence type="ECO:0000313" key="4">
    <source>
        <dbReference type="Proteomes" id="UP000299102"/>
    </source>
</evidence>
<evidence type="ECO:0000259" key="2">
    <source>
        <dbReference type="Pfam" id="PF00078"/>
    </source>
</evidence>
<gene>
    <name evidence="3" type="ORF">EVAR_37798_1</name>
</gene>
<keyword evidence="3" id="KW-0695">RNA-directed DNA polymerase</keyword>
<protein>
    <submittedName>
        <fullName evidence="3">Probable RNA-directed DNA polymerase from transposon X-element</fullName>
    </submittedName>
</protein>